<dbReference type="RefSeq" id="WP_315854559.1">
    <property type="nucleotide sequence ID" value="NZ_JACHXU010000009.1"/>
</dbReference>
<dbReference type="GO" id="GO:0005829">
    <property type="term" value="C:cytosol"/>
    <property type="evidence" value="ECO:0007669"/>
    <property type="project" value="InterPro"/>
</dbReference>
<evidence type="ECO:0000256" key="8">
    <source>
        <dbReference type="ARBA" id="ARBA00031559"/>
    </source>
</evidence>
<protein>
    <recommendedName>
        <fullName evidence="2">Pyrrolidone-carboxylate peptidase</fullName>
    </recommendedName>
    <alternativeName>
        <fullName evidence="7">5-oxoprolyl-peptidase</fullName>
    </alternativeName>
    <alternativeName>
        <fullName evidence="8">Pyroglutamyl-peptidase I</fullName>
    </alternativeName>
</protein>
<gene>
    <name evidence="9" type="ORF">FHS27_002867</name>
</gene>
<keyword evidence="6" id="KW-0788">Thiol protease</keyword>
<dbReference type="PIRSF" id="PIRSF015592">
    <property type="entry name" value="Prld-crbxl_pptds"/>
    <property type="match status" value="1"/>
</dbReference>
<dbReference type="GO" id="GO:0006508">
    <property type="term" value="P:proteolysis"/>
    <property type="evidence" value="ECO:0007669"/>
    <property type="project" value="UniProtKB-KW"/>
</dbReference>
<dbReference type="SUPFAM" id="SSF53182">
    <property type="entry name" value="Pyrrolidone carboxyl peptidase (pyroglutamate aminopeptidase)"/>
    <property type="match status" value="1"/>
</dbReference>
<dbReference type="Pfam" id="PF01470">
    <property type="entry name" value="Peptidase_C15"/>
    <property type="match status" value="1"/>
</dbReference>
<dbReference type="AlphaFoldDB" id="A0A7W5DYX3"/>
<dbReference type="GO" id="GO:0016920">
    <property type="term" value="F:pyroglutamyl-peptidase activity"/>
    <property type="evidence" value="ECO:0007669"/>
    <property type="project" value="InterPro"/>
</dbReference>
<comment type="caution">
    <text evidence="9">The sequence shown here is derived from an EMBL/GenBank/DDBJ whole genome shotgun (WGS) entry which is preliminary data.</text>
</comment>
<keyword evidence="10" id="KW-1185">Reference proteome</keyword>
<dbReference type="Gene3D" id="3.40.630.20">
    <property type="entry name" value="Peptidase C15, pyroglutamyl peptidase I-like"/>
    <property type="match status" value="1"/>
</dbReference>
<keyword evidence="4" id="KW-0645">Protease</keyword>
<accession>A0A7W5DYX3</accession>
<keyword evidence="3" id="KW-0963">Cytoplasm</keyword>
<dbReference type="CDD" id="cd00501">
    <property type="entry name" value="Peptidase_C15"/>
    <property type="match status" value="1"/>
</dbReference>
<evidence type="ECO:0000256" key="5">
    <source>
        <dbReference type="ARBA" id="ARBA00022801"/>
    </source>
</evidence>
<evidence type="ECO:0000256" key="4">
    <source>
        <dbReference type="ARBA" id="ARBA00022670"/>
    </source>
</evidence>
<name>A0A7W5DYX3_9BACT</name>
<dbReference type="PRINTS" id="PR00706">
    <property type="entry name" value="PYROGLUPTASE"/>
</dbReference>
<keyword evidence="5 9" id="KW-0378">Hydrolase</keyword>
<evidence type="ECO:0000313" key="9">
    <source>
        <dbReference type="EMBL" id="MBB3207048.1"/>
    </source>
</evidence>
<reference evidence="9 10" key="1">
    <citation type="submission" date="2020-08" db="EMBL/GenBank/DDBJ databases">
        <title>Genomic Encyclopedia of Type Strains, Phase III (KMG-III): the genomes of soil and plant-associated and newly described type strains.</title>
        <authorList>
            <person name="Whitman W."/>
        </authorList>
    </citation>
    <scope>NUCLEOTIDE SEQUENCE [LARGE SCALE GENOMIC DNA]</scope>
    <source>
        <strain evidence="9 10">CECT 8075</strain>
    </source>
</reference>
<evidence type="ECO:0000256" key="1">
    <source>
        <dbReference type="ARBA" id="ARBA00006641"/>
    </source>
</evidence>
<dbReference type="Proteomes" id="UP000536179">
    <property type="component" value="Unassembled WGS sequence"/>
</dbReference>
<evidence type="ECO:0000313" key="10">
    <source>
        <dbReference type="Proteomes" id="UP000536179"/>
    </source>
</evidence>
<proteinExistence type="inferred from homology"/>
<evidence type="ECO:0000256" key="2">
    <source>
        <dbReference type="ARBA" id="ARBA00019191"/>
    </source>
</evidence>
<dbReference type="PANTHER" id="PTHR23402">
    <property type="entry name" value="PROTEASE FAMILY C15 PYROGLUTAMYL-PEPTIDASE I-RELATED"/>
    <property type="match status" value="1"/>
</dbReference>
<evidence type="ECO:0000256" key="3">
    <source>
        <dbReference type="ARBA" id="ARBA00022490"/>
    </source>
</evidence>
<dbReference type="InterPro" id="IPR036440">
    <property type="entry name" value="Peptidase_C15-like_sf"/>
</dbReference>
<evidence type="ECO:0000256" key="7">
    <source>
        <dbReference type="ARBA" id="ARBA00030836"/>
    </source>
</evidence>
<dbReference type="InterPro" id="IPR000816">
    <property type="entry name" value="Peptidase_C15"/>
</dbReference>
<sequence length="221" mass="24155">MNAKNDAFGDIVLFPSFLTRPAAAPVTRVLLTAFEPYDRWPDNSSWLALIELTRWHDGPIELVTRRYPVELGRMSEKLRTDLQEDYDFALHCGQAPGASQLRLEAVGLNLRTDGSEILSGAPAAYRSPLPLAAAAARIREAGIPATVSNHAGTYLCNAALFLSQHYIRSFGMRTSSSFVHMPLSPAQVARENSDSPSMSTPMVSAALAILIQQLSESRRSV</sequence>
<dbReference type="InterPro" id="IPR016125">
    <property type="entry name" value="Peptidase_C15-like"/>
</dbReference>
<dbReference type="PANTHER" id="PTHR23402:SF1">
    <property type="entry name" value="PYROGLUTAMYL-PEPTIDASE I"/>
    <property type="match status" value="1"/>
</dbReference>
<organism evidence="9 10">
    <name type="scientific">Aporhodopirellula rubra</name>
    <dbReference type="NCBI Taxonomy" id="980271"/>
    <lineage>
        <taxon>Bacteria</taxon>
        <taxon>Pseudomonadati</taxon>
        <taxon>Planctomycetota</taxon>
        <taxon>Planctomycetia</taxon>
        <taxon>Pirellulales</taxon>
        <taxon>Pirellulaceae</taxon>
        <taxon>Aporhodopirellula</taxon>
    </lineage>
</organism>
<evidence type="ECO:0000256" key="6">
    <source>
        <dbReference type="ARBA" id="ARBA00022807"/>
    </source>
</evidence>
<comment type="similarity">
    <text evidence="1">Belongs to the peptidase C15 family.</text>
</comment>
<dbReference type="EMBL" id="JACHXU010000009">
    <property type="protein sequence ID" value="MBB3207048.1"/>
    <property type="molecule type" value="Genomic_DNA"/>
</dbReference>